<feature type="compositionally biased region" description="Polar residues" evidence="5">
    <location>
        <begin position="420"/>
        <end position="431"/>
    </location>
</feature>
<feature type="compositionally biased region" description="Polar residues" evidence="5">
    <location>
        <begin position="308"/>
        <end position="324"/>
    </location>
</feature>
<feature type="compositionally biased region" description="Polar residues" evidence="5">
    <location>
        <begin position="963"/>
        <end position="1015"/>
    </location>
</feature>
<dbReference type="PANTHER" id="PTHR23167:SF84">
    <property type="entry name" value="ALPHA ACTININ 3-RELATED"/>
    <property type="match status" value="1"/>
</dbReference>
<feature type="compositionally biased region" description="Polar residues" evidence="5">
    <location>
        <begin position="852"/>
        <end position="873"/>
    </location>
</feature>
<evidence type="ECO:0000256" key="1">
    <source>
        <dbReference type="ARBA" id="ARBA00022723"/>
    </source>
</evidence>
<feature type="compositionally biased region" description="Low complexity" evidence="5">
    <location>
        <begin position="1064"/>
        <end position="1074"/>
    </location>
</feature>
<accession>A0ABM3JSR7</accession>
<evidence type="ECO:0000259" key="6">
    <source>
        <dbReference type="PROSITE" id="PS50021"/>
    </source>
</evidence>
<feature type="domain" description="BMERB" evidence="8">
    <location>
        <begin position="1312"/>
        <end position="1494"/>
    </location>
</feature>
<evidence type="ECO:0000259" key="7">
    <source>
        <dbReference type="PROSITE" id="PS50023"/>
    </source>
</evidence>
<dbReference type="Pfam" id="PF00412">
    <property type="entry name" value="LIM"/>
    <property type="match status" value="1"/>
</dbReference>
<dbReference type="InterPro" id="IPR036872">
    <property type="entry name" value="CH_dom_sf"/>
</dbReference>
<feature type="compositionally biased region" description="Low complexity" evidence="5">
    <location>
        <begin position="272"/>
        <end position="285"/>
    </location>
</feature>
<dbReference type="PROSITE" id="PS50021">
    <property type="entry name" value="CH"/>
    <property type="match status" value="1"/>
</dbReference>
<sequence>MGERRGTKALELWCRRMTEGYPGVKIDNMTTSWRDGLAFCAMIHHFRPDLIEFDKLNKADVYYNNELAFTTAEKYLGIPALLDAVDMATYEVPDRLSILTYLSQFYQVFAAQDSPNRLKRPSSAASAEKTQITKAAGPPPKMAHVVGVPKRDPCQKCQLPVFLAERLLVGKKVYHRTCLKCARCGSQLTPGSFYETEVDGEYCCETCPDEEVQLNATGASGEDLAVGGVQLRQTSAEQTPTSSRLNAALPKNVRSSIADRLAFFEQTKKDAGAGASGSSEAATSSKFLLQKSVSDEEKSKSLQRMEAPTTSTYKMNSALSSFLNDTIDGEGDDGESLTHTAESKSGNETQMETSDTENDTDAETSLEDVAPALPKTQPPKVTPAGSDTEKEKAQQPNADNRRFTATAQLQLATTSKDAQKTASVESPKQTATPSGSSTGTPIAKKRTHVELNLTTTKTVEDTTAAPSPAHAEQQADNANNNDQHKNLLKRIATDEPEQTAQTSLTATNNLDLSEPNSNEDVTKDQNADTNVIAATTAAKTTTSTTEKLETLRANLRELDTESGTEHMDTSVEKPVEMRIKSLESPEDVATTERLSVVRARLQQFEVIANKRNNNANEEKQADNDMRNDNNTTLNTEDKLSEPETDNTNIDSDKKIMNAGPEVANKTVAQVTTPPATPTSNAASATESLTKVNLEDEAKLRAMETEKADKIETKAKEIKESLANEVPLEAETVKDNNLVLDAAESEQKTLAAAPRIEISVVETSEDATMEDTQTKLDMSSTVDAPKAMVDASSKVDDVTTAENQLATTPSKVSTEAYPEDLNPFKSEDEDDDDGVANKENLQKEQVALRTPQPRVSASAVTKSAEKTQNLNPFDSSDDEIELEKSSSRNSTAASTPTGGKVPPPRPPPPRISRNPFGEEGDEEAAAQFSRRSSLSSSLTKKTPVPTPRTNISQSQNPTPEPTPRLSNKSAQSISPYILQNSSDYYGSANSLGSTPQSLQRNTDVRGSNNSLTSSAGGTIRSRKSRKAPAPPTPLAKELFPTATPPPPPSVTSVNANITSDRQTDSSKASTPSSSTVGTPKLGRKKRPAPAPPKPARLDPSLLPTDPPAAATTQHTNGTAPKNSLNYPLQSETSDSKLSDEEKALLEGNKQLSMDSMRSTTGVDDELCTSHESRRSSRRLIPLDASLLLDDEDEHLNAHANADGDGSGKCDDAKQKQQLLRYSEQEETNVVYRRVIVPPSLETPTRESNPLLDSGSHDRQLEKMKDNKEAQNRNRQSQISASSGAEDCDITATPYNKSAHGKWKRRKGPAPALPIPPRKVLQMLPLQEIRHELDIIEVQQQGLEKQGVILEKMIRDRCEGQNGELLGANAAVEDATDGKKPSTSGGAEGVQNSKEVEDLILQLFELVNEKNELFRRQAELMYLRRQHRLEQEQADLEYEIRVLMAQPERNKTDSDKAREETLIARLVEVVQLRNEVVECLEMDRLREAEEDLSIKQRLELHTAQREEDTDSRKITAKLSKKEKKKQKESKKLSKSKKIDADKDADESELNMDKQKLKKKKKKFLF</sequence>
<feature type="region of interest" description="Disordered" evidence="5">
    <location>
        <begin position="609"/>
        <end position="654"/>
    </location>
</feature>
<feature type="compositionally biased region" description="Low complexity" evidence="5">
    <location>
        <begin position="404"/>
        <end position="414"/>
    </location>
</feature>
<keyword evidence="3 4" id="KW-0440">LIM domain</keyword>
<feature type="region of interest" description="Disordered" evidence="5">
    <location>
        <begin position="1261"/>
        <end position="1314"/>
    </location>
</feature>
<protein>
    <submittedName>
        <fullName evidence="10">MICAL-like protein 1 isoform X1</fullName>
    </submittedName>
</protein>
<dbReference type="CDD" id="cd09400">
    <property type="entry name" value="LIM_like_1"/>
    <property type="match status" value="1"/>
</dbReference>
<feature type="compositionally biased region" description="Polar residues" evidence="5">
    <location>
        <begin position="886"/>
        <end position="896"/>
    </location>
</feature>
<name>A0ABM3JSR7_BACDO</name>
<feature type="compositionally biased region" description="Acidic residues" evidence="5">
    <location>
        <begin position="354"/>
        <end position="366"/>
    </location>
</feature>
<feature type="region of interest" description="Disordered" evidence="5">
    <location>
        <begin position="761"/>
        <end position="1174"/>
    </location>
</feature>
<feature type="compositionally biased region" description="Polar residues" evidence="5">
    <location>
        <begin position="337"/>
        <end position="353"/>
    </location>
</feature>
<evidence type="ECO:0000313" key="9">
    <source>
        <dbReference type="Proteomes" id="UP001652620"/>
    </source>
</evidence>
<feature type="compositionally biased region" description="Basic residues" evidence="5">
    <location>
        <begin position="1297"/>
        <end position="1306"/>
    </location>
</feature>
<feature type="compositionally biased region" description="Polar residues" evidence="5">
    <location>
        <begin position="1148"/>
        <end position="1160"/>
    </location>
</feature>
<feature type="compositionally biased region" description="Basic and acidic residues" evidence="5">
    <location>
        <begin position="616"/>
        <end position="627"/>
    </location>
</feature>
<dbReference type="SMART" id="SM00033">
    <property type="entry name" value="CH"/>
    <property type="match status" value="1"/>
</dbReference>
<feature type="domain" description="LIM zinc-binding" evidence="7">
    <location>
        <begin position="152"/>
        <end position="214"/>
    </location>
</feature>
<dbReference type="SUPFAM" id="SSF47576">
    <property type="entry name" value="Calponin-homology domain, CH-domain"/>
    <property type="match status" value="1"/>
</dbReference>
<dbReference type="Pfam" id="PF12130">
    <property type="entry name" value="bMERB_dom"/>
    <property type="match status" value="1"/>
</dbReference>
<dbReference type="RefSeq" id="XP_049312270.1">
    <property type="nucleotide sequence ID" value="XM_049456313.1"/>
</dbReference>
<dbReference type="InterPro" id="IPR050540">
    <property type="entry name" value="F-actin_Monoox_Mical"/>
</dbReference>
<dbReference type="PROSITE" id="PS51848">
    <property type="entry name" value="BMERB"/>
    <property type="match status" value="1"/>
</dbReference>
<keyword evidence="1 4" id="KW-0479">Metal-binding</keyword>
<dbReference type="Proteomes" id="UP001652620">
    <property type="component" value="Chromosome 4"/>
</dbReference>
<evidence type="ECO:0000256" key="4">
    <source>
        <dbReference type="PROSITE-ProRule" id="PRU00125"/>
    </source>
</evidence>
<dbReference type="PROSITE" id="PS00478">
    <property type="entry name" value="LIM_DOMAIN_1"/>
    <property type="match status" value="1"/>
</dbReference>
<feature type="region of interest" description="Disordered" evidence="5">
    <location>
        <begin position="1501"/>
        <end position="1563"/>
    </location>
</feature>
<feature type="region of interest" description="Disordered" evidence="5">
    <location>
        <begin position="117"/>
        <end position="143"/>
    </location>
</feature>
<feature type="compositionally biased region" description="Basic and acidic residues" evidence="5">
    <location>
        <begin position="1261"/>
        <end position="1270"/>
    </location>
</feature>
<dbReference type="SMART" id="SM00132">
    <property type="entry name" value="LIM"/>
    <property type="match status" value="1"/>
</dbReference>
<feature type="compositionally biased region" description="Polar residues" evidence="5">
    <location>
        <begin position="799"/>
        <end position="812"/>
    </location>
</feature>
<feature type="compositionally biased region" description="Polar residues" evidence="5">
    <location>
        <begin position="1271"/>
        <end position="1281"/>
    </location>
</feature>
<feature type="domain" description="Calponin-homology (CH)" evidence="6">
    <location>
        <begin position="4"/>
        <end position="110"/>
    </location>
</feature>
<dbReference type="Gene3D" id="1.10.418.10">
    <property type="entry name" value="Calponin-like domain"/>
    <property type="match status" value="1"/>
</dbReference>
<dbReference type="PANTHER" id="PTHR23167">
    <property type="entry name" value="CALPONIN HOMOLOGY DOMAIN-CONTAINING PROTEIN DDB_G0272472-RELATED"/>
    <property type="match status" value="1"/>
</dbReference>
<feature type="compositionally biased region" description="Polar residues" evidence="5">
    <location>
        <begin position="123"/>
        <end position="133"/>
    </location>
</feature>
<dbReference type="InterPro" id="IPR001781">
    <property type="entry name" value="Znf_LIM"/>
</dbReference>
<reference evidence="10" key="1">
    <citation type="submission" date="2025-08" db="UniProtKB">
        <authorList>
            <consortium name="RefSeq"/>
        </authorList>
    </citation>
    <scope>IDENTIFICATION</scope>
    <source>
        <tissue evidence="10">Adult</tissue>
    </source>
</reference>
<evidence type="ECO:0000259" key="8">
    <source>
        <dbReference type="PROSITE" id="PS51848"/>
    </source>
</evidence>
<dbReference type="Pfam" id="PF00307">
    <property type="entry name" value="CH"/>
    <property type="match status" value="1"/>
</dbReference>
<dbReference type="InterPro" id="IPR022735">
    <property type="entry name" value="bMERB_dom"/>
</dbReference>
<feature type="compositionally biased region" description="Basic residues" evidence="5">
    <location>
        <begin position="1512"/>
        <end position="1533"/>
    </location>
</feature>
<feature type="region of interest" description="Disordered" evidence="5">
    <location>
        <begin position="495"/>
        <end position="528"/>
    </location>
</feature>
<feature type="compositionally biased region" description="Low complexity" evidence="5">
    <location>
        <begin position="432"/>
        <end position="441"/>
    </location>
</feature>
<dbReference type="Gene3D" id="2.10.110.10">
    <property type="entry name" value="Cysteine Rich Protein"/>
    <property type="match status" value="1"/>
</dbReference>
<feature type="compositionally biased region" description="Polar residues" evidence="5">
    <location>
        <begin position="1109"/>
        <end position="1131"/>
    </location>
</feature>
<proteinExistence type="predicted"/>
<evidence type="ECO:0000313" key="10">
    <source>
        <dbReference type="RefSeq" id="XP_049312270.1"/>
    </source>
</evidence>
<feature type="region of interest" description="Disordered" evidence="5">
    <location>
        <begin position="271"/>
        <end position="481"/>
    </location>
</feature>
<feature type="compositionally biased region" description="Pro residues" evidence="5">
    <location>
        <begin position="900"/>
        <end position="909"/>
    </location>
</feature>
<feature type="compositionally biased region" description="Basic and acidic residues" evidence="5">
    <location>
        <begin position="1501"/>
        <end position="1511"/>
    </location>
</feature>
<gene>
    <name evidence="10" type="primary">LOC105227275</name>
</gene>
<evidence type="ECO:0000256" key="3">
    <source>
        <dbReference type="ARBA" id="ARBA00023038"/>
    </source>
</evidence>
<feature type="compositionally biased region" description="Basic and acidic residues" evidence="5">
    <location>
        <begin position="1132"/>
        <end position="1143"/>
    </location>
</feature>
<dbReference type="SMART" id="SM01203">
    <property type="entry name" value="DUF3585"/>
    <property type="match status" value="1"/>
</dbReference>
<feature type="compositionally biased region" description="Low complexity" evidence="5">
    <location>
        <begin position="928"/>
        <end position="941"/>
    </location>
</feature>
<evidence type="ECO:0000256" key="5">
    <source>
        <dbReference type="SAM" id="MobiDB-lite"/>
    </source>
</evidence>
<feature type="compositionally biased region" description="Polar residues" evidence="5">
    <location>
        <begin position="498"/>
        <end position="519"/>
    </location>
</feature>
<dbReference type="PROSITE" id="PS50023">
    <property type="entry name" value="LIM_DOMAIN_2"/>
    <property type="match status" value="1"/>
</dbReference>
<keyword evidence="2 4" id="KW-0862">Zinc</keyword>
<dbReference type="InterPro" id="IPR001715">
    <property type="entry name" value="CH_dom"/>
</dbReference>
<keyword evidence="9" id="KW-1185">Reference proteome</keyword>
<feature type="compositionally biased region" description="Polar residues" evidence="5">
    <location>
        <begin position="946"/>
        <end position="956"/>
    </location>
</feature>
<organism evidence="9 10">
    <name type="scientific">Bactrocera dorsalis</name>
    <name type="common">Oriental fruit fly</name>
    <name type="synonym">Dacus dorsalis</name>
    <dbReference type="NCBI Taxonomy" id="27457"/>
    <lineage>
        <taxon>Eukaryota</taxon>
        <taxon>Metazoa</taxon>
        <taxon>Ecdysozoa</taxon>
        <taxon>Arthropoda</taxon>
        <taxon>Hexapoda</taxon>
        <taxon>Insecta</taxon>
        <taxon>Pterygota</taxon>
        <taxon>Neoptera</taxon>
        <taxon>Endopterygota</taxon>
        <taxon>Diptera</taxon>
        <taxon>Brachycera</taxon>
        <taxon>Muscomorpha</taxon>
        <taxon>Tephritoidea</taxon>
        <taxon>Tephritidae</taxon>
        <taxon>Bactrocera</taxon>
        <taxon>Bactrocera</taxon>
    </lineage>
</organism>
<evidence type="ECO:0000256" key="2">
    <source>
        <dbReference type="ARBA" id="ARBA00022833"/>
    </source>
</evidence>
<feature type="compositionally biased region" description="Basic residues" evidence="5">
    <location>
        <begin position="1553"/>
        <end position="1563"/>
    </location>
</feature>
<feature type="compositionally biased region" description="Low complexity" evidence="5">
    <location>
        <begin position="454"/>
        <end position="481"/>
    </location>
</feature>
<dbReference type="GeneID" id="105227275"/>